<organism evidence="8 9">
    <name type="scientific">Paractinoplanes globisporus</name>
    <dbReference type="NCBI Taxonomy" id="113565"/>
    <lineage>
        <taxon>Bacteria</taxon>
        <taxon>Bacillati</taxon>
        <taxon>Actinomycetota</taxon>
        <taxon>Actinomycetes</taxon>
        <taxon>Micromonosporales</taxon>
        <taxon>Micromonosporaceae</taxon>
        <taxon>Paractinoplanes</taxon>
    </lineage>
</organism>
<dbReference type="Proteomes" id="UP001602245">
    <property type="component" value="Unassembled WGS sequence"/>
</dbReference>
<dbReference type="PRINTS" id="PR00420">
    <property type="entry name" value="RNGMNOXGNASE"/>
</dbReference>
<comment type="caution">
    <text evidence="8">The sequence shown here is derived from an EMBL/GenBank/DDBJ whole genome shotgun (WGS) entry which is preliminary data.</text>
</comment>
<protein>
    <submittedName>
        <fullName evidence="8">FAD-dependent monooxygenase</fullName>
    </submittedName>
</protein>
<dbReference type="RefSeq" id="WP_026205504.1">
    <property type="nucleotide sequence ID" value="NZ_JBIAZU010000002.1"/>
</dbReference>
<dbReference type="SUPFAM" id="SSF54373">
    <property type="entry name" value="FAD-linked reductases, C-terminal domain"/>
    <property type="match status" value="1"/>
</dbReference>
<evidence type="ECO:0000313" key="8">
    <source>
        <dbReference type="EMBL" id="MFF5290137.1"/>
    </source>
</evidence>
<keyword evidence="2" id="KW-0285">Flavoprotein</keyword>
<evidence type="ECO:0000256" key="3">
    <source>
        <dbReference type="ARBA" id="ARBA00022827"/>
    </source>
</evidence>
<keyword evidence="3" id="KW-0274">FAD</keyword>
<dbReference type="EMBL" id="JBIAZU010000002">
    <property type="protein sequence ID" value="MFF5290137.1"/>
    <property type="molecule type" value="Genomic_DNA"/>
</dbReference>
<evidence type="ECO:0000256" key="6">
    <source>
        <dbReference type="SAM" id="Phobius"/>
    </source>
</evidence>
<dbReference type="SUPFAM" id="SSF51905">
    <property type="entry name" value="FAD/NAD(P)-binding domain"/>
    <property type="match status" value="1"/>
</dbReference>
<proteinExistence type="predicted"/>
<dbReference type="Pfam" id="PF01494">
    <property type="entry name" value="FAD_binding_3"/>
    <property type="match status" value="1"/>
</dbReference>
<dbReference type="InterPro" id="IPR036188">
    <property type="entry name" value="FAD/NAD-bd_sf"/>
</dbReference>
<accession>A0ABW6W9Z4</accession>
<name>A0ABW6W9Z4_9ACTN</name>
<evidence type="ECO:0000313" key="9">
    <source>
        <dbReference type="Proteomes" id="UP001602245"/>
    </source>
</evidence>
<dbReference type="PANTHER" id="PTHR13789:SF318">
    <property type="entry name" value="GERANYLGERANYL DIPHOSPHATE REDUCTASE"/>
    <property type="match status" value="1"/>
</dbReference>
<keyword evidence="4" id="KW-0560">Oxidoreductase</keyword>
<evidence type="ECO:0000256" key="4">
    <source>
        <dbReference type="ARBA" id="ARBA00023002"/>
    </source>
</evidence>
<keyword evidence="6" id="KW-0472">Membrane</keyword>
<keyword evidence="6" id="KW-0812">Transmembrane</keyword>
<dbReference type="InterPro" id="IPR050493">
    <property type="entry name" value="FAD-dep_Monooxygenase_BioMet"/>
</dbReference>
<keyword evidence="5 8" id="KW-0503">Monooxygenase</keyword>
<reference evidence="8 9" key="1">
    <citation type="submission" date="2024-10" db="EMBL/GenBank/DDBJ databases">
        <title>The Natural Products Discovery Center: Release of the First 8490 Sequenced Strains for Exploring Actinobacteria Biosynthetic Diversity.</title>
        <authorList>
            <person name="Kalkreuter E."/>
            <person name="Kautsar S.A."/>
            <person name="Yang D."/>
            <person name="Bader C.D."/>
            <person name="Teijaro C.N."/>
            <person name="Fluegel L."/>
            <person name="Davis C.M."/>
            <person name="Simpson J.R."/>
            <person name="Lauterbach L."/>
            <person name="Steele A.D."/>
            <person name="Gui C."/>
            <person name="Meng S."/>
            <person name="Li G."/>
            <person name="Viehrig K."/>
            <person name="Ye F."/>
            <person name="Su P."/>
            <person name="Kiefer A.F."/>
            <person name="Nichols A."/>
            <person name="Cepeda A.J."/>
            <person name="Yan W."/>
            <person name="Fan B."/>
            <person name="Jiang Y."/>
            <person name="Adhikari A."/>
            <person name="Zheng C.-J."/>
            <person name="Schuster L."/>
            <person name="Cowan T.M."/>
            <person name="Smanski M.J."/>
            <person name="Chevrette M.G."/>
            <person name="De Carvalho L.P.S."/>
            <person name="Shen B."/>
        </authorList>
    </citation>
    <scope>NUCLEOTIDE SEQUENCE [LARGE SCALE GENOMIC DNA]</scope>
    <source>
        <strain evidence="8 9">NPDC000087</strain>
    </source>
</reference>
<sequence>MATHRDLSIGVVGGGIGGLSAALSLLAAGFDVQVYERASALGEIGAGLQVSPNATRILHGLGLEKELAETGVRPRALLQRRWEDGRTLLDTPQGDRLEAAFGFPYYQMRRADLLAALAAAIPPERLHLGRRLTGLDQNHDVVRAEFADGSSADVDVLVGADGIHSFVQGELFGAERPRFTGCVAYRGLIPSDRLSHLSLEVTTQVWLGPGRHFVHYFVGGGRFLNFVAVVEQDTWTRESWTDRGDVADALAAYDGWHPQVSAILGTVEETYVWALFDRPPLPRWSQGRVTLLGDACHPMLPFMAQGAAQSIEDGAALAACLAENPGDPAEALQRYERIRRPRAGHIQSLSLENKTRFHLPDGPGQQARDAAMADGATNLSMNAITAIYGHDATLLPAL</sequence>
<feature type="domain" description="FAD-binding" evidence="7">
    <location>
        <begin position="8"/>
        <end position="345"/>
    </location>
</feature>
<dbReference type="InterPro" id="IPR002938">
    <property type="entry name" value="FAD-bd"/>
</dbReference>
<evidence type="ECO:0000256" key="2">
    <source>
        <dbReference type="ARBA" id="ARBA00022630"/>
    </source>
</evidence>
<keyword evidence="6" id="KW-1133">Transmembrane helix</keyword>
<gene>
    <name evidence="8" type="ORF">ACFY35_11885</name>
</gene>
<comment type="cofactor">
    <cofactor evidence="1">
        <name>FAD</name>
        <dbReference type="ChEBI" id="CHEBI:57692"/>
    </cofactor>
</comment>
<dbReference type="GO" id="GO:0004497">
    <property type="term" value="F:monooxygenase activity"/>
    <property type="evidence" value="ECO:0007669"/>
    <property type="project" value="UniProtKB-KW"/>
</dbReference>
<dbReference type="Gene3D" id="3.50.50.60">
    <property type="entry name" value="FAD/NAD(P)-binding domain"/>
    <property type="match status" value="1"/>
</dbReference>
<evidence type="ECO:0000256" key="5">
    <source>
        <dbReference type="ARBA" id="ARBA00023033"/>
    </source>
</evidence>
<evidence type="ECO:0000256" key="1">
    <source>
        <dbReference type="ARBA" id="ARBA00001974"/>
    </source>
</evidence>
<evidence type="ECO:0000259" key="7">
    <source>
        <dbReference type="Pfam" id="PF01494"/>
    </source>
</evidence>
<keyword evidence="9" id="KW-1185">Reference proteome</keyword>
<dbReference type="PANTHER" id="PTHR13789">
    <property type="entry name" value="MONOOXYGENASE"/>
    <property type="match status" value="1"/>
</dbReference>
<feature type="transmembrane region" description="Helical" evidence="6">
    <location>
        <begin position="7"/>
        <end position="30"/>
    </location>
</feature>